<reference evidence="2" key="1">
    <citation type="submission" date="2020-11" db="EMBL/GenBank/DDBJ databases">
        <authorList>
            <person name="Whitehead M."/>
        </authorList>
    </citation>
    <scope>NUCLEOTIDE SEQUENCE</scope>
    <source>
        <strain evidence="2">EGII</strain>
    </source>
</reference>
<accession>A0A811UL19</accession>
<comment type="caution">
    <text evidence="2">The sequence shown here is derived from an EMBL/GenBank/DDBJ whole genome shotgun (WGS) entry which is preliminary data.</text>
</comment>
<evidence type="ECO:0000313" key="2">
    <source>
        <dbReference type="EMBL" id="CAD6999028.1"/>
    </source>
</evidence>
<proteinExistence type="predicted"/>
<feature type="non-terminal residue" evidence="2">
    <location>
        <position position="1"/>
    </location>
</feature>
<dbReference type="Proteomes" id="UP000606786">
    <property type="component" value="Unassembled WGS sequence"/>
</dbReference>
<organism evidence="2 3">
    <name type="scientific">Ceratitis capitata</name>
    <name type="common">Mediterranean fruit fly</name>
    <name type="synonym">Tephritis capitata</name>
    <dbReference type="NCBI Taxonomy" id="7213"/>
    <lineage>
        <taxon>Eukaryota</taxon>
        <taxon>Metazoa</taxon>
        <taxon>Ecdysozoa</taxon>
        <taxon>Arthropoda</taxon>
        <taxon>Hexapoda</taxon>
        <taxon>Insecta</taxon>
        <taxon>Pterygota</taxon>
        <taxon>Neoptera</taxon>
        <taxon>Endopterygota</taxon>
        <taxon>Diptera</taxon>
        <taxon>Brachycera</taxon>
        <taxon>Muscomorpha</taxon>
        <taxon>Tephritoidea</taxon>
        <taxon>Tephritidae</taxon>
        <taxon>Ceratitis</taxon>
        <taxon>Ceratitis</taxon>
    </lineage>
</organism>
<keyword evidence="3" id="KW-1185">Reference proteome</keyword>
<name>A0A811UL19_CERCA</name>
<feature type="region of interest" description="Disordered" evidence="1">
    <location>
        <begin position="40"/>
        <end position="59"/>
    </location>
</feature>
<protein>
    <submittedName>
        <fullName evidence="2">(Mediterranean fruit fly) hypothetical protein</fullName>
    </submittedName>
</protein>
<sequence length="89" mass="9968">HIDSSSQQSAVNIKSYEHRYCMQHLAYICSYLAMTTTAHNESGSKADTKQVVQTPHNPPAAEHLAERQQNGQHVCFNAVEAYFEAPVYS</sequence>
<evidence type="ECO:0000256" key="1">
    <source>
        <dbReference type="SAM" id="MobiDB-lite"/>
    </source>
</evidence>
<dbReference type="EMBL" id="CAJHJT010000012">
    <property type="protein sequence ID" value="CAD6999028.1"/>
    <property type="molecule type" value="Genomic_DNA"/>
</dbReference>
<dbReference type="AlphaFoldDB" id="A0A811UL19"/>
<gene>
    <name evidence="2" type="ORF">CCAP1982_LOCUS7575</name>
</gene>
<evidence type="ECO:0000313" key="3">
    <source>
        <dbReference type="Proteomes" id="UP000606786"/>
    </source>
</evidence>